<keyword evidence="1" id="KW-1133">Transmembrane helix</keyword>
<keyword evidence="1" id="KW-0472">Membrane</keyword>
<comment type="caution">
    <text evidence="2">The sequence shown here is derived from an EMBL/GenBank/DDBJ whole genome shotgun (WGS) entry which is preliminary data.</text>
</comment>
<dbReference type="EMBL" id="UGTJ01000001">
    <property type="protein sequence ID" value="SUB79544.1"/>
    <property type="molecule type" value="Genomic_DNA"/>
</dbReference>
<keyword evidence="1" id="KW-0812">Transmembrane</keyword>
<dbReference type="RefSeq" id="WP_004345671.1">
    <property type="nucleotide sequence ID" value="NZ_DAWBTJ010000115.1"/>
</dbReference>
<feature type="transmembrane region" description="Helical" evidence="1">
    <location>
        <begin position="122"/>
        <end position="144"/>
    </location>
</feature>
<dbReference type="InterPro" id="IPR025187">
    <property type="entry name" value="DUF4112"/>
</dbReference>
<dbReference type="Proteomes" id="UP000255283">
    <property type="component" value="Unassembled WGS sequence"/>
</dbReference>
<accession>A0AAQ1ZHY7</accession>
<evidence type="ECO:0008006" key="4">
    <source>
        <dbReference type="Google" id="ProtNLM"/>
    </source>
</evidence>
<dbReference type="AlphaFoldDB" id="A0AAQ1ZHY7"/>
<organism evidence="2 3">
    <name type="scientific">Segatella buccae</name>
    <dbReference type="NCBI Taxonomy" id="28126"/>
    <lineage>
        <taxon>Bacteria</taxon>
        <taxon>Pseudomonadati</taxon>
        <taxon>Bacteroidota</taxon>
        <taxon>Bacteroidia</taxon>
        <taxon>Bacteroidales</taxon>
        <taxon>Prevotellaceae</taxon>
        <taxon>Segatella</taxon>
    </lineage>
</organism>
<name>A0AAQ1ZHY7_9BACT</name>
<evidence type="ECO:0000313" key="3">
    <source>
        <dbReference type="Proteomes" id="UP000255283"/>
    </source>
</evidence>
<evidence type="ECO:0000256" key="1">
    <source>
        <dbReference type="SAM" id="Phobius"/>
    </source>
</evidence>
<evidence type="ECO:0000313" key="2">
    <source>
        <dbReference type="EMBL" id="SUB79544.1"/>
    </source>
</evidence>
<gene>
    <name evidence="2" type="ORF">NCTC13063_00811</name>
</gene>
<protein>
    <recommendedName>
        <fullName evidence="4">DUF4112 domain-containing protein</fullName>
    </recommendedName>
</protein>
<dbReference type="Pfam" id="PF13430">
    <property type="entry name" value="DUF4112"/>
    <property type="match status" value="1"/>
</dbReference>
<proteinExistence type="predicted"/>
<dbReference type="GeneID" id="93536360"/>
<sequence>MTDRRQNLKDSTLYRWMQHITLWLDQYYLDAIAGLVPGGIGDAFSSLFSLVHVYFAAFRLRSLPLTLAILNNCLRDLFLGLLPFYVGNVIDFFHRANKQNMALIDGFINNDRDIIRAVNRKAVYSGIIVLTFVAAIILLVKLLLRLTDALGSILFS</sequence>
<reference evidence="2 3" key="1">
    <citation type="submission" date="2018-06" db="EMBL/GenBank/DDBJ databases">
        <authorList>
            <consortium name="Pathogen Informatics"/>
            <person name="Doyle S."/>
        </authorList>
    </citation>
    <scope>NUCLEOTIDE SEQUENCE [LARGE SCALE GENOMIC DNA]</scope>
    <source>
        <strain evidence="2 3">NCTC13063</strain>
    </source>
</reference>